<sequence>MSRITNPNVSAIFKRPWVEKWFIPLSNWYVNLAGWRKLGLRYEDLIPEENDVVQLALKRLPPKEAYDRVFRLRRAFQCSLSHQILPPEEHTKPEDDIAYLSPIIAEIEAELKERHDLDTAQVEKKKK</sequence>
<comment type="similarity">
    <text evidence="2 9">Belongs to the UQCRB/QCR7 family.</text>
</comment>
<evidence type="ECO:0000256" key="4">
    <source>
        <dbReference type="ARBA" id="ARBA00022660"/>
    </source>
</evidence>
<dbReference type="OrthoDB" id="425749at2759"/>
<keyword evidence="3 9" id="KW-0813">Transport</keyword>
<dbReference type="VEuPathDB" id="FungiDB:Z518_05960"/>
<organism evidence="10 11">
    <name type="scientific">Rhinocladiella mackenziei CBS 650.93</name>
    <dbReference type="NCBI Taxonomy" id="1442369"/>
    <lineage>
        <taxon>Eukaryota</taxon>
        <taxon>Fungi</taxon>
        <taxon>Dikarya</taxon>
        <taxon>Ascomycota</taxon>
        <taxon>Pezizomycotina</taxon>
        <taxon>Eurotiomycetes</taxon>
        <taxon>Chaetothyriomycetidae</taxon>
        <taxon>Chaetothyriales</taxon>
        <taxon>Herpotrichiellaceae</taxon>
        <taxon>Rhinocladiella</taxon>
    </lineage>
</organism>
<dbReference type="Pfam" id="PF02271">
    <property type="entry name" value="UCR_14kD"/>
    <property type="match status" value="1"/>
</dbReference>
<accession>A0A0D2H3X0</accession>
<comment type="function">
    <text evidence="9">Component of the ubiquinol-cytochrome c oxidoreductase, a multisubunit transmembrane complex that is part of the mitochondrial electron transport chain which drives oxidative phosphorylation.</text>
</comment>
<evidence type="ECO:0000313" key="10">
    <source>
        <dbReference type="EMBL" id="KIX05088.1"/>
    </source>
</evidence>
<comment type="subcellular location">
    <subcellularLocation>
        <location evidence="1">Mitochondrion inner membrane</location>
        <topology evidence="1">Peripheral membrane protein</topology>
        <orientation evidence="1">Matrix side</orientation>
    </subcellularLocation>
</comment>
<evidence type="ECO:0000256" key="2">
    <source>
        <dbReference type="ARBA" id="ARBA00008554"/>
    </source>
</evidence>
<keyword evidence="8 9" id="KW-0472">Membrane</keyword>
<evidence type="ECO:0000256" key="5">
    <source>
        <dbReference type="ARBA" id="ARBA00022792"/>
    </source>
</evidence>
<dbReference type="FunFam" id="1.10.1090.10:FF:000001">
    <property type="entry name" value="Cytochrome b-c1 complex subunit 7"/>
    <property type="match status" value="1"/>
</dbReference>
<evidence type="ECO:0000256" key="9">
    <source>
        <dbReference type="PIRNR" id="PIRNR000022"/>
    </source>
</evidence>
<dbReference type="GO" id="GO:0006122">
    <property type="term" value="P:mitochondrial electron transport, ubiquinol to cytochrome c"/>
    <property type="evidence" value="ECO:0007669"/>
    <property type="project" value="EnsemblFungi"/>
</dbReference>
<dbReference type="RefSeq" id="XP_013272224.1">
    <property type="nucleotide sequence ID" value="XM_013416770.1"/>
</dbReference>
<keyword evidence="5 9" id="KW-0999">Mitochondrion inner membrane</keyword>
<evidence type="ECO:0000256" key="6">
    <source>
        <dbReference type="ARBA" id="ARBA00022982"/>
    </source>
</evidence>
<proteinExistence type="inferred from homology"/>
<dbReference type="InterPro" id="IPR036544">
    <property type="entry name" value="QCR7_sf"/>
</dbReference>
<evidence type="ECO:0000256" key="1">
    <source>
        <dbReference type="ARBA" id="ARBA00004443"/>
    </source>
</evidence>
<dbReference type="STRING" id="1442369.A0A0D2H3X0"/>
<dbReference type="GO" id="GO:0045275">
    <property type="term" value="C:respiratory chain complex III"/>
    <property type="evidence" value="ECO:0007669"/>
    <property type="project" value="EnsemblFungi"/>
</dbReference>
<evidence type="ECO:0000256" key="7">
    <source>
        <dbReference type="ARBA" id="ARBA00023128"/>
    </source>
</evidence>
<protein>
    <recommendedName>
        <fullName evidence="9">Cytochrome b-c1 complex subunit 7</fullName>
    </recommendedName>
</protein>
<name>A0A0D2H3X0_9EURO</name>
<dbReference type="GO" id="GO:0034551">
    <property type="term" value="P:mitochondrial respiratory chain complex III assembly"/>
    <property type="evidence" value="ECO:0007669"/>
    <property type="project" value="EnsemblFungi"/>
</dbReference>
<dbReference type="PANTHER" id="PTHR12022:SF0">
    <property type="entry name" value="CYTOCHROME B-C1 COMPLEX SUBUNIT 7"/>
    <property type="match status" value="1"/>
</dbReference>
<evidence type="ECO:0000313" key="11">
    <source>
        <dbReference type="Proteomes" id="UP000053617"/>
    </source>
</evidence>
<dbReference type="GO" id="GO:0008121">
    <property type="term" value="F:quinol-cytochrome-c reductase activity"/>
    <property type="evidence" value="ECO:0007669"/>
    <property type="project" value="EnsemblFungi"/>
</dbReference>
<evidence type="ECO:0000256" key="3">
    <source>
        <dbReference type="ARBA" id="ARBA00022448"/>
    </source>
</evidence>
<dbReference type="InterPro" id="IPR003197">
    <property type="entry name" value="QCR7"/>
</dbReference>
<dbReference type="EMBL" id="KN847478">
    <property type="protein sequence ID" value="KIX05088.1"/>
    <property type="molecule type" value="Genomic_DNA"/>
</dbReference>
<dbReference type="SUPFAM" id="SSF81524">
    <property type="entry name" value="14 kDa protein of cytochrome bc1 complex (Ubiquinol-cytochrome c reductase)"/>
    <property type="match status" value="1"/>
</dbReference>
<dbReference type="PANTHER" id="PTHR12022">
    <property type="entry name" value="UBIQUINOL-CYTOCHROME C REDUCTASE COMPLEX 14 KD PROTEIN"/>
    <property type="match status" value="1"/>
</dbReference>
<keyword evidence="4 9" id="KW-0679">Respiratory chain</keyword>
<dbReference type="AlphaFoldDB" id="A0A0D2H3X0"/>
<gene>
    <name evidence="10" type="ORF">Z518_05960</name>
</gene>
<dbReference type="GO" id="GO:0099617">
    <property type="term" value="C:matrix side of mitochondrial inner membrane"/>
    <property type="evidence" value="ECO:0007669"/>
    <property type="project" value="EnsemblFungi"/>
</dbReference>
<dbReference type="Proteomes" id="UP000053617">
    <property type="component" value="Unassembled WGS sequence"/>
</dbReference>
<dbReference type="Gene3D" id="1.10.1090.10">
    <property type="entry name" value="Cytochrome b-c1 complex subunit 7"/>
    <property type="match status" value="1"/>
</dbReference>
<keyword evidence="7 9" id="KW-0496">Mitochondrion</keyword>
<keyword evidence="6 9" id="KW-0249">Electron transport</keyword>
<evidence type="ECO:0000256" key="8">
    <source>
        <dbReference type="ARBA" id="ARBA00023136"/>
    </source>
</evidence>
<dbReference type="PIRSF" id="PIRSF000022">
    <property type="entry name" value="Bc1_14K"/>
    <property type="match status" value="1"/>
</dbReference>
<dbReference type="HOGENOM" id="CLU_115154_1_0_1"/>
<reference evidence="10 11" key="1">
    <citation type="submission" date="2015-01" db="EMBL/GenBank/DDBJ databases">
        <title>The Genome Sequence of Rhinocladiella mackenzie CBS 650.93.</title>
        <authorList>
            <consortium name="The Broad Institute Genomics Platform"/>
            <person name="Cuomo C."/>
            <person name="de Hoog S."/>
            <person name="Gorbushina A."/>
            <person name="Stielow B."/>
            <person name="Teixiera M."/>
            <person name="Abouelleil A."/>
            <person name="Chapman S.B."/>
            <person name="Priest M."/>
            <person name="Young S.K."/>
            <person name="Wortman J."/>
            <person name="Nusbaum C."/>
            <person name="Birren B."/>
        </authorList>
    </citation>
    <scope>NUCLEOTIDE SEQUENCE [LARGE SCALE GENOMIC DNA]</scope>
    <source>
        <strain evidence="10 11">CBS 650.93</strain>
    </source>
</reference>
<dbReference type="GeneID" id="25294031"/>
<keyword evidence="11" id="KW-1185">Reference proteome</keyword>